<dbReference type="InterPro" id="IPR001387">
    <property type="entry name" value="Cro/C1-type_HTH"/>
</dbReference>
<evidence type="ECO:0000313" key="3">
    <source>
        <dbReference type="EMBL" id="QTE49620.1"/>
    </source>
</evidence>
<dbReference type="RefSeq" id="WP_112653940.1">
    <property type="nucleotide sequence ID" value="NZ_CP043451.1"/>
</dbReference>
<dbReference type="InterPro" id="IPR010982">
    <property type="entry name" value="Lambda_DNA-bd_dom_sf"/>
</dbReference>
<dbReference type="PROSITE" id="PS50943">
    <property type="entry name" value="HTH_CROC1"/>
    <property type="match status" value="1"/>
</dbReference>
<dbReference type="Proteomes" id="UP000250557">
    <property type="component" value="Chromosome"/>
</dbReference>
<evidence type="ECO:0000313" key="5">
    <source>
        <dbReference type="Proteomes" id="UP000663940"/>
    </source>
</evidence>
<dbReference type="AlphaFoldDB" id="A0AAE6JKY1"/>
<keyword evidence="5" id="KW-1185">Reference proteome</keyword>
<gene>
    <name evidence="2" type="ORF">DIU31_031525</name>
    <name evidence="3" type="ORF">J3L21_29500</name>
</gene>
<dbReference type="SMART" id="SM00530">
    <property type="entry name" value="HTH_XRE"/>
    <property type="match status" value="1"/>
</dbReference>
<evidence type="ECO:0000313" key="2">
    <source>
        <dbReference type="EMBL" id="QEM07812.1"/>
    </source>
</evidence>
<proteinExistence type="predicted"/>
<sequence length="81" mass="9299">MISEKGKESLLQFGEHLRNLRVSKNLSYRQMSLLCNVDHANIRRIEQGKVNPTLLTIEELSLGLDVHPSELLNYKNLEGRP</sequence>
<feature type="domain" description="HTH cro/C1-type" evidence="1">
    <location>
        <begin position="17"/>
        <end position="71"/>
    </location>
</feature>
<reference evidence="3 5" key="2">
    <citation type="submission" date="2021-03" db="EMBL/GenBank/DDBJ databases">
        <title>Mucilaginibacter strains isolated from gold and copper mining confer multi heavy-metal resistance.</title>
        <authorList>
            <person name="Li Y."/>
        </authorList>
    </citation>
    <scope>NUCLEOTIDE SEQUENCE [LARGE SCALE GENOMIC DNA]</scope>
    <source>
        <strain evidence="3 5">P2-4</strain>
    </source>
</reference>
<dbReference type="Pfam" id="PF01381">
    <property type="entry name" value="HTH_3"/>
    <property type="match status" value="1"/>
</dbReference>
<organism evidence="2 4">
    <name type="scientific">Mucilaginibacter rubeus</name>
    <dbReference type="NCBI Taxonomy" id="2027860"/>
    <lineage>
        <taxon>Bacteria</taxon>
        <taxon>Pseudomonadati</taxon>
        <taxon>Bacteroidota</taxon>
        <taxon>Sphingobacteriia</taxon>
        <taxon>Sphingobacteriales</taxon>
        <taxon>Sphingobacteriaceae</taxon>
        <taxon>Mucilaginibacter</taxon>
    </lineage>
</organism>
<dbReference type="EMBL" id="CP043451">
    <property type="protein sequence ID" value="QEM07812.1"/>
    <property type="molecule type" value="Genomic_DNA"/>
</dbReference>
<dbReference type="SUPFAM" id="SSF47413">
    <property type="entry name" value="lambda repressor-like DNA-binding domains"/>
    <property type="match status" value="1"/>
</dbReference>
<dbReference type="GO" id="GO:0003677">
    <property type="term" value="F:DNA binding"/>
    <property type="evidence" value="ECO:0007669"/>
    <property type="project" value="InterPro"/>
</dbReference>
<evidence type="ECO:0000313" key="4">
    <source>
        <dbReference type="Proteomes" id="UP000250557"/>
    </source>
</evidence>
<dbReference type="EMBL" id="CP071880">
    <property type="protein sequence ID" value="QTE49620.1"/>
    <property type="molecule type" value="Genomic_DNA"/>
</dbReference>
<reference evidence="2 4" key="1">
    <citation type="submission" date="2019-08" db="EMBL/GenBank/DDBJ databases">
        <title>Comparative genome analysis confer to the adaptation heavy metal polluted environment.</title>
        <authorList>
            <person name="Li Y."/>
        </authorList>
    </citation>
    <scope>NUCLEOTIDE SEQUENCE [LARGE SCALE GENOMIC DNA]</scope>
    <source>
        <strain evidence="2 4">P2</strain>
    </source>
</reference>
<dbReference type="Gene3D" id="1.10.260.40">
    <property type="entry name" value="lambda repressor-like DNA-binding domains"/>
    <property type="match status" value="1"/>
</dbReference>
<name>A0AAE6JKY1_9SPHI</name>
<dbReference type="Proteomes" id="UP000663940">
    <property type="component" value="Chromosome"/>
</dbReference>
<accession>A0AAE6JKY1</accession>
<evidence type="ECO:0000259" key="1">
    <source>
        <dbReference type="PROSITE" id="PS50943"/>
    </source>
</evidence>
<dbReference type="CDD" id="cd00093">
    <property type="entry name" value="HTH_XRE"/>
    <property type="match status" value="1"/>
</dbReference>
<protein>
    <submittedName>
        <fullName evidence="2">Helix-turn-helix transcriptional regulator</fullName>
    </submittedName>
</protein>